<dbReference type="Gene3D" id="3.30.1500.10">
    <property type="entry name" value="Haem-binding HasA"/>
    <property type="match status" value="1"/>
</dbReference>
<sequence>MTIAINYGTATNGRTYFADWRADFISGNHPDNTGGFYPGSLSGTQYALSSGVEGHTAGFIAGGSLNYTLFSPPAHTLYGQLDSLGFGDQIVKGGSGYGFNTGPELSITGLNLTGTQTANNIVHKVVYGLMQGTTTELEAVLNANNLSITGSSGADTVTGYNGNDTLTGGAGVDNFFFGVNGAATSFGNDTVTDYASGEKIQISNSLFANYSAFTAAGGTVGSVGGNTVIDTNGHGTITLTGVTSFNTADLQFVA</sequence>
<dbReference type="AlphaFoldDB" id="A0AAU7Y2T0"/>
<protein>
    <submittedName>
        <fullName evidence="1">Heme acquisition protein HasA</fullName>
    </submittedName>
</protein>
<evidence type="ECO:0000313" key="1">
    <source>
        <dbReference type="EMBL" id="XBY64258.1"/>
    </source>
</evidence>
<dbReference type="GO" id="GO:0005509">
    <property type="term" value="F:calcium ion binding"/>
    <property type="evidence" value="ECO:0007669"/>
    <property type="project" value="InterPro"/>
</dbReference>
<dbReference type="RefSeq" id="WP_350447397.1">
    <property type="nucleotide sequence ID" value="NZ_CP158373.1"/>
</dbReference>
<dbReference type="SUPFAM" id="SSF54621">
    <property type="entry name" value="Heme-binding protein A (HasA)"/>
    <property type="match status" value="1"/>
</dbReference>
<reference evidence="1" key="1">
    <citation type="submission" date="2023-08" db="EMBL/GenBank/DDBJ databases">
        <title>Increased levels of nutrients transform a symbiont into a lethal pathobiont.</title>
        <authorList>
            <person name="Lachnit T."/>
            <person name="Ulrich L."/>
            <person name="Willmer F.M."/>
            <person name="Hasenbein T."/>
            <person name="Steiner L.X."/>
            <person name="Wolters M."/>
            <person name="Herbst E.M."/>
            <person name="Deines P."/>
        </authorList>
    </citation>
    <scope>NUCLEOTIDE SEQUENCE</scope>
    <source>
        <strain evidence="1">T3</strain>
    </source>
</reference>
<dbReference type="InterPro" id="IPR010495">
    <property type="entry name" value="HasA_haem-bd"/>
</dbReference>
<accession>A0AAU7Y2T0</accession>
<proteinExistence type="predicted"/>
<organism evidence="1">
    <name type="scientific">Pseudomonas solani</name>
    <dbReference type="NCBI Taxonomy" id="2731552"/>
    <lineage>
        <taxon>Bacteria</taxon>
        <taxon>Pseudomonadati</taxon>
        <taxon>Pseudomonadota</taxon>
        <taxon>Gammaproteobacteria</taxon>
        <taxon>Pseudomonadales</taxon>
        <taxon>Pseudomonadaceae</taxon>
        <taxon>Pseudomonas</taxon>
    </lineage>
</organism>
<name>A0AAU7Y2T0_9PSED</name>
<dbReference type="InterPro" id="IPR036912">
    <property type="entry name" value="HasA_haem-bd_sf"/>
</dbReference>
<dbReference type="Pfam" id="PF06438">
    <property type="entry name" value="HasA"/>
    <property type="match status" value="1"/>
</dbReference>
<dbReference type="EMBL" id="CP158373">
    <property type="protein sequence ID" value="XBY64258.1"/>
    <property type="molecule type" value="Genomic_DNA"/>
</dbReference>
<gene>
    <name evidence="1" type="ORF">ABS648_00445</name>
</gene>